<evidence type="ECO:0000259" key="2">
    <source>
        <dbReference type="Pfam" id="PF01494"/>
    </source>
</evidence>
<organism evidence="3 4">
    <name type="scientific">Mycobacterium [tuberculosis] TKK-01-0051</name>
    <dbReference type="NCBI Taxonomy" id="1324261"/>
    <lineage>
        <taxon>Bacteria</taxon>
        <taxon>Bacillati</taxon>
        <taxon>Actinomycetota</taxon>
        <taxon>Actinomycetes</taxon>
        <taxon>Mycobacteriales</taxon>
        <taxon>Mycobacteriaceae</taxon>
        <taxon>Mycobacterium</taxon>
        <taxon>Mycobacterium avium complex (MAC)</taxon>
    </lineage>
</organism>
<dbReference type="GO" id="GO:0071949">
    <property type="term" value="F:FAD binding"/>
    <property type="evidence" value="ECO:0007669"/>
    <property type="project" value="InterPro"/>
</dbReference>
<dbReference type="InterPro" id="IPR036188">
    <property type="entry name" value="FAD/NAD-bd_sf"/>
</dbReference>
<feature type="domain" description="FAD-binding" evidence="2">
    <location>
        <begin position="12"/>
        <end position="355"/>
    </location>
</feature>
<evidence type="ECO:0000313" key="3">
    <source>
        <dbReference type="EMBL" id="KBZ62232.1"/>
    </source>
</evidence>
<sequence length="527" mass="57907">MSAPDGAPTEHVSVAIVGGGPTGITAATLLAQHGVDTLVLDRWPQVYPQPRAVHLDDEVYRILARLGIAEEFAAISRPARGLRLVDRDLKVLAEFRRDTPVTQNGFPAASMFDQPELEELLRRNLARFPRARFRGDVEVLGVTASAAVGPLHLRIRDRMTNLESVISADYVLGCDGANSTVRGAIGASMRNLKFDQRWLVVDITTTADLQQWDGVHQVCDGQRAGTYMRIGPTRYRWEFALLDHESADDYTTLAALRPLIAPWTRHVADADLRVMRAAEYTFRAQIADRWRRGNVFLLGDAAHLTPPFIGQGMGAGLRDAMNLAWKIAAVHRRSLAPSVLDSYEAERRPHARVMIALALYVGRAMTFGGRLGAVARAVVLPRVHKVPGLRAKVIDSQTPPLRSSTLVQRTLATRRITGRLCPNPFLDTDYRLDDVLGSGFGVITTVELSPPQQDIVAARGARTVHAAAGSELARWLNRHHVKAAVLRPDRTVMIAGRNLTALCRAVPLFLVDQASDPSPHTAPAHYE</sequence>
<dbReference type="PRINTS" id="PR00420">
    <property type="entry name" value="RNGMNOXGNASE"/>
</dbReference>
<dbReference type="EMBL" id="JLXW01000008">
    <property type="protein sequence ID" value="KBZ62232.1"/>
    <property type="molecule type" value="Genomic_DNA"/>
</dbReference>
<dbReference type="PANTHER" id="PTHR43476">
    <property type="entry name" value="3-(3-HYDROXY-PHENYL)PROPIONATE/3-HYDROXYCINNAMIC ACID HYDROXYLASE"/>
    <property type="match status" value="1"/>
</dbReference>
<dbReference type="RefSeq" id="WP_044485771.1">
    <property type="nucleotide sequence ID" value="NZ_KK328284.1"/>
</dbReference>
<dbReference type="HOGENOM" id="CLU_009665_20_2_11"/>
<evidence type="ECO:0000256" key="1">
    <source>
        <dbReference type="ARBA" id="ARBA00023002"/>
    </source>
</evidence>
<gene>
    <name evidence="3" type="ORF">K875_03153</name>
</gene>
<dbReference type="Gene3D" id="3.30.70.2450">
    <property type="match status" value="1"/>
</dbReference>
<evidence type="ECO:0000313" key="4">
    <source>
        <dbReference type="Proteomes" id="UP000025947"/>
    </source>
</evidence>
<keyword evidence="4" id="KW-1185">Reference proteome</keyword>
<dbReference type="AlphaFoldDB" id="A0A051TZ17"/>
<dbReference type="GO" id="GO:0008688">
    <property type="term" value="F:3-(3-hydroxyphenyl)propionate hydroxylase activity"/>
    <property type="evidence" value="ECO:0007669"/>
    <property type="project" value="TreeGrafter"/>
</dbReference>
<accession>A0A051TZ17</accession>
<dbReference type="GO" id="GO:0019622">
    <property type="term" value="P:3-(3-hydroxy)phenylpropionate catabolic process"/>
    <property type="evidence" value="ECO:0007669"/>
    <property type="project" value="TreeGrafter"/>
</dbReference>
<name>A0A051TZ17_9MYCO</name>
<reference evidence="3 4" key="1">
    <citation type="submission" date="2014-04" db="EMBL/GenBank/DDBJ databases">
        <title>The Genome Sequence of Mycobacterium tuberculosis TKK-01-0051.</title>
        <authorList>
            <consortium name="The Broad Institute Genomics Platform"/>
            <consortium name="The Broad Institute Genome Sequencing Center for Infectious Disease"/>
            <person name="Earl A.M."/>
            <person name="Cohen K."/>
            <person name="Pym A."/>
            <person name="Bishai W."/>
            <person name="Maharaj K."/>
            <person name="Desjardins C."/>
            <person name="Abeel T."/>
            <person name="Young S."/>
            <person name="Zeng Q."/>
            <person name="Gargeya S."/>
            <person name="Abouelleil A."/>
            <person name="Alvarado L."/>
            <person name="Chapman S.B."/>
            <person name="Gainer-Dewar J."/>
            <person name="Goldberg J."/>
            <person name="Griggs A."/>
            <person name="Gujja S."/>
            <person name="Hansen M."/>
            <person name="Howarth C."/>
            <person name="Imamovic A."/>
            <person name="Larimer J."/>
            <person name="Murphy C."/>
            <person name="Naylor J."/>
            <person name="Pearson M."/>
            <person name="Poon T.W."/>
            <person name="Priest M."/>
            <person name="Roberts A."/>
            <person name="Saif S."/>
            <person name="Shea T."/>
            <person name="Sykes S."/>
            <person name="Wortman J."/>
            <person name="Nusbaum C."/>
            <person name="Birren B."/>
        </authorList>
    </citation>
    <scope>NUCLEOTIDE SEQUENCE [LARGE SCALE GENOMIC DNA]</scope>
    <source>
        <strain evidence="3 4">TKK-01-0051</strain>
    </source>
</reference>
<proteinExistence type="predicted"/>
<dbReference type="SUPFAM" id="SSF51905">
    <property type="entry name" value="FAD/NAD(P)-binding domain"/>
    <property type="match status" value="1"/>
</dbReference>
<protein>
    <recommendedName>
        <fullName evidence="2">FAD-binding domain-containing protein</fullName>
    </recommendedName>
</protein>
<dbReference type="Pfam" id="PF01494">
    <property type="entry name" value="FAD_binding_3"/>
    <property type="match status" value="1"/>
</dbReference>
<dbReference type="InterPro" id="IPR002938">
    <property type="entry name" value="FAD-bd"/>
</dbReference>
<dbReference type="Gene3D" id="3.50.50.60">
    <property type="entry name" value="FAD/NAD(P)-binding domain"/>
    <property type="match status" value="1"/>
</dbReference>
<dbReference type="InterPro" id="IPR050631">
    <property type="entry name" value="PheA/TfdB_FAD_monoxygenase"/>
</dbReference>
<dbReference type="NCBIfam" id="NF004829">
    <property type="entry name" value="PRK06183.1-3"/>
    <property type="match status" value="1"/>
</dbReference>
<dbReference type="PANTHER" id="PTHR43476:SF3">
    <property type="entry name" value="FAD-BINDING MONOOXYGENASE"/>
    <property type="match status" value="1"/>
</dbReference>
<dbReference type="PATRIC" id="fig|1324261.3.peg.3182"/>
<comment type="caution">
    <text evidence="3">The sequence shown here is derived from an EMBL/GenBank/DDBJ whole genome shotgun (WGS) entry which is preliminary data.</text>
</comment>
<keyword evidence="1" id="KW-0560">Oxidoreductase</keyword>
<dbReference type="Proteomes" id="UP000025947">
    <property type="component" value="Unassembled WGS sequence"/>
</dbReference>